<dbReference type="InterPro" id="IPR017441">
    <property type="entry name" value="Protein_kinase_ATP_BS"/>
</dbReference>
<dbReference type="EMBL" id="BPWL01000004">
    <property type="protein sequence ID" value="GJJ09162.1"/>
    <property type="molecule type" value="Genomic_DNA"/>
</dbReference>
<feature type="compositionally biased region" description="Polar residues" evidence="7">
    <location>
        <begin position="610"/>
        <end position="620"/>
    </location>
</feature>
<evidence type="ECO:0000256" key="7">
    <source>
        <dbReference type="SAM" id="MobiDB-lite"/>
    </source>
</evidence>
<feature type="binding site" evidence="6">
    <location>
        <position position="129"/>
    </location>
    <ligand>
        <name>ATP</name>
        <dbReference type="ChEBI" id="CHEBI:30616"/>
    </ligand>
</feature>
<evidence type="ECO:0000259" key="9">
    <source>
        <dbReference type="PROSITE" id="PS50032"/>
    </source>
</evidence>
<keyword evidence="4" id="KW-0418">Kinase</keyword>
<evidence type="ECO:0000256" key="5">
    <source>
        <dbReference type="ARBA" id="ARBA00022840"/>
    </source>
</evidence>
<feature type="compositionally biased region" description="Polar residues" evidence="7">
    <location>
        <begin position="439"/>
        <end position="455"/>
    </location>
</feature>
<feature type="compositionally biased region" description="Polar residues" evidence="7">
    <location>
        <begin position="1055"/>
        <end position="1064"/>
    </location>
</feature>
<feature type="compositionally biased region" description="Basic residues" evidence="7">
    <location>
        <begin position="463"/>
        <end position="474"/>
    </location>
</feature>
<dbReference type="GO" id="GO:0005737">
    <property type="term" value="C:cytoplasm"/>
    <property type="evidence" value="ECO:0007669"/>
    <property type="project" value="TreeGrafter"/>
</dbReference>
<feature type="region of interest" description="Disordered" evidence="7">
    <location>
        <begin position="436"/>
        <end position="493"/>
    </location>
</feature>
<feature type="region of interest" description="Disordered" evidence="7">
    <location>
        <begin position="1"/>
        <end position="73"/>
    </location>
</feature>
<dbReference type="Gene3D" id="3.30.310.80">
    <property type="entry name" value="Kinase associated domain 1, KA1"/>
    <property type="match status" value="1"/>
</dbReference>
<feature type="compositionally biased region" description="Low complexity" evidence="7">
    <location>
        <begin position="14"/>
        <end position="47"/>
    </location>
</feature>
<keyword evidence="2" id="KW-0808">Transferase</keyword>
<feature type="compositionally biased region" description="Polar residues" evidence="7">
    <location>
        <begin position="815"/>
        <end position="824"/>
    </location>
</feature>
<dbReference type="AlphaFoldDB" id="A0AAV5A6M9"/>
<reference evidence="10" key="1">
    <citation type="submission" date="2021-10" db="EMBL/GenBank/DDBJ databases">
        <title>De novo Genome Assembly of Clathrus columnatus (Basidiomycota, Fungi) Using Illumina and Nanopore Sequence Data.</title>
        <authorList>
            <person name="Ogiso-Tanaka E."/>
            <person name="Itagaki H."/>
            <person name="Hosoya T."/>
            <person name="Hosaka K."/>
        </authorList>
    </citation>
    <scope>NUCLEOTIDE SEQUENCE</scope>
    <source>
        <strain evidence="10">MO-923</strain>
    </source>
</reference>
<keyword evidence="3 6" id="KW-0547">Nucleotide-binding</keyword>
<feature type="domain" description="Protein kinase" evidence="8">
    <location>
        <begin position="100"/>
        <end position="362"/>
    </location>
</feature>
<keyword evidence="5 6" id="KW-0067">ATP-binding</keyword>
<dbReference type="PROSITE" id="PS50011">
    <property type="entry name" value="PROTEIN_KINASE_DOM"/>
    <property type="match status" value="1"/>
</dbReference>
<sequence length="1156" mass="125780">MATNTLQIPDDDWSPTASSPSPSSSRHTRPASTVVTSQSSTPPISSSGRKRASHSVSSPQKDEREQGKENVPYRDVYSHPAAVAFAAAHPRRTIPKFGPYLLLQTLGEGEFGKVKLGLHGQWGEEVAVKLIRRGNVDNPLRLSKVEREIEVLKVLKHPNIVRLYDVIETDKYIGIILEYASGGELFDHILAHRYLKEKDACKLFAQLISGVSYIHSKKIVHRDLKLENLLLDRSRNVIITDFGFANRFEHRADDLMQTSCGSPCYAAPELVISEGLYVGSAVDIWSCGVILYAMLAGYLPFDDDPANPEGDNINLLYKYIVNTPLTFPDYISPEARDLLSQMLVPDPKHRASLDEIKKHRWLDSYRHLFERSTAELERIAVEQQNSKRQAYQRQMRAAAQQANQTKEYLYDSSVANATTPRRGVASAIVLGSNHETESFIDSPSQNDALAPGSTTSEHERGSTRSKRSKSKEKRSKTPDKETGSRRKKTNQRHTLQLEYAEDVPPAPSPQVPVPPPQRVPLQELAVDVSASSGSSTDISQPPVQVEDEPSTPKAKTVALESFDQASPKTPTAKSPMPSSFEAIFTPPSQRQQIADLNFNQPPPSKDSVAESPQPSPQTTPRKAKGGDAASTNSGGSSSKRHRRGLSMDKFGFGIGKKASGGVVPAATGSSEILRNGTPVQEKLSSSTSALITKDSVGVNGNDTKKEKDSESEKDEKKSKNRRKTLSLMVEPLSRTIKERKNRSVTVETNKPRDNTKEEKEKKNGERPPTLTLTPISPGGGVARHEIPIDNIPEAPLSPPPGGIHNPTLPRALFNGPSSNTGASTLSAKGVMNWFRLRSLGKKEPEIMGEGHGGAADFVMVSPPPPSNVAASSASTTSRRTPSETSSATPSATSRITSIMRTVTSPRFPQVTSPFVNANTGPTSGTTTIASTLRIHHGAVDQGTVTNGAPTVVFAHVTEVLQGMGLEMQREAEFKWRCVRSKREKLSGFDVMVGSGTAGSGGVRDDDSDNVDKRGLPIPSHIHSSAGGMLRGLLMRRTTSQSSSNPSSSRHQTNSATGLNGNTSYDGEGDSSLLSDISMSMATTTTITSPDSTSPTSPTLYGDRSVDQGDEVRFSVELTRLDRLEDTLSLDIRRLKGNLRSYKFLYDTLRDRCAFVQ</sequence>
<feature type="region of interest" description="Disordered" evidence="7">
    <location>
        <begin position="794"/>
        <end position="824"/>
    </location>
</feature>
<evidence type="ECO:0000256" key="2">
    <source>
        <dbReference type="ARBA" id="ARBA00022679"/>
    </source>
</evidence>
<dbReference type="GO" id="GO:0005524">
    <property type="term" value="F:ATP binding"/>
    <property type="evidence" value="ECO:0007669"/>
    <property type="project" value="UniProtKB-UniRule"/>
</dbReference>
<feature type="region of interest" description="Disordered" evidence="7">
    <location>
        <begin position="860"/>
        <end position="894"/>
    </location>
</feature>
<evidence type="ECO:0000313" key="10">
    <source>
        <dbReference type="EMBL" id="GJJ09162.1"/>
    </source>
</evidence>
<dbReference type="PROSITE" id="PS50032">
    <property type="entry name" value="KA1"/>
    <property type="match status" value="1"/>
</dbReference>
<organism evidence="10 11">
    <name type="scientific">Clathrus columnatus</name>
    <dbReference type="NCBI Taxonomy" id="1419009"/>
    <lineage>
        <taxon>Eukaryota</taxon>
        <taxon>Fungi</taxon>
        <taxon>Dikarya</taxon>
        <taxon>Basidiomycota</taxon>
        <taxon>Agaricomycotina</taxon>
        <taxon>Agaricomycetes</taxon>
        <taxon>Phallomycetidae</taxon>
        <taxon>Phallales</taxon>
        <taxon>Clathraceae</taxon>
        <taxon>Clathrus</taxon>
    </lineage>
</organism>
<feature type="compositionally biased region" description="Polar residues" evidence="7">
    <location>
        <begin position="563"/>
        <end position="572"/>
    </location>
</feature>
<feature type="compositionally biased region" description="Polar residues" evidence="7">
    <location>
        <begin position="586"/>
        <end position="599"/>
    </location>
</feature>
<feature type="compositionally biased region" description="Basic and acidic residues" evidence="7">
    <location>
        <begin position="475"/>
        <end position="484"/>
    </location>
</feature>
<proteinExistence type="predicted"/>
<dbReference type="Pfam" id="PF00069">
    <property type="entry name" value="Pkinase"/>
    <property type="match status" value="1"/>
</dbReference>
<gene>
    <name evidence="10" type="ORF">Clacol_003384</name>
</gene>
<dbReference type="FunFam" id="3.30.200.20:FF:000003">
    <property type="entry name" value="Non-specific serine/threonine protein kinase"/>
    <property type="match status" value="1"/>
</dbReference>
<dbReference type="FunFam" id="1.10.510.10:FF:000636">
    <property type="entry name" value="Non-specific serine/threonine protein kinase"/>
    <property type="match status" value="1"/>
</dbReference>
<keyword evidence="11" id="KW-1185">Reference proteome</keyword>
<evidence type="ECO:0000256" key="1">
    <source>
        <dbReference type="ARBA" id="ARBA00022527"/>
    </source>
</evidence>
<dbReference type="InterPro" id="IPR008271">
    <property type="entry name" value="Ser/Thr_kinase_AS"/>
</dbReference>
<evidence type="ECO:0000259" key="8">
    <source>
        <dbReference type="PROSITE" id="PS50011"/>
    </source>
</evidence>
<feature type="compositionally biased region" description="Basic and acidic residues" evidence="7">
    <location>
        <begin position="702"/>
        <end position="717"/>
    </location>
</feature>
<dbReference type="InterPro" id="IPR011009">
    <property type="entry name" value="Kinase-like_dom_sf"/>
</dbReference>
<feature type="region of interest" description="Disordered" evidence="7">
    <location>
        <begin position="526"/>
        <end position="780"/>
    </location>
</feature>
<dbReference type="SUPFAM" id="SSF56112">
    <property type="entry name" value="Protein kinase-like (PK-like)"/>
    <property type="match status" value="1"/>
</dbReference>
<dbReference type="InterPro" id="IPR000719">
    <property type="entry name" value="Prot_kinase_dom"/>
</dbReference>
<accession>A0AAV5A6M9</accession>
<dbReference type="Proteomes" id="UP001050691">
    <property type="component" value="Unassembled WGS sequence"/>
</dbReference>
<dbReference type="InterPro" id="IPR001772">
    <property type="entry name" value="KA1_dom"/>
</dbReference>
<feature type="compositionally biased region" description="Low complexity" evidence="7">
    <location>
        <begin position="1035"/>
        <end position="1054"/>
    </location>
</feature>
<evidence type="ECO:0000313" key="11">
    <source>
        <dbReference type="Proteomes" id="UP001050691"/>
    </source>
</evidence>
<dbReference type="SMART" id="SM00220">
    <property type="entry name" value="S_TKc"/>
    <property type="match status" value="1"/>
</dbReference>
<feature type="compositionally biased region" description="Polar residues" evidence="7">
    <location>
        <begin position="529"/>
        <end position="542"/>
    </location>
</feature>
<evidence type="ECO:0000256" key="3">
    <source>
        <dbReference type="ARBA" id="ARBA00022741"/>
    </source>
</evidence>
<feature type="compositionally biased region" description="Basic and acidic residues" evidence="7">
    <location>
        <begin position="60"/>
        <end position="72"/>
    </location>
</feature>
<evidence type="ECO:0000256" key="4">
    <source>
        <dbReference type="ARBA" id="ARBA00022777"/>
    </source>
</evidence>
<feature type="compositionally biased region" description="Basic and acidic residues" evidence="7">
    <location>
        <begin position="749"/>
        <end position="765"/>
    </location>
</feature>
<dbReference type="PROSITE" id="PS00107">
    <property type="entry name" value="PROTEIN_KINASE_ATP"/>
    <property type="match status" value="1"/>
</dbReference>
<keyword evidence="1" id="KW-0723">Serine/threonine-protein kinase</keyword>
<dbReference type="GO" id="GO:0004674">
    <property type="term" value="F:protein serine/threonine kinase activity"/>
    <property type="evidence" value="ECO:0007669"/>
    <property type="project" value="UniProtKB-KW"/>
</dbReference>
<comment type="caution">
    <text evidence="10">The sequence shown here is derived from an EMBL/GenBank/DDBJ whole genome shotgun (WGS) entry which is preliminary data.</text>
</comment>
<dbReference type="PANTHER" id="PTHR24346">
    <property type="entry name" value="MAP/MICROTUBULE AFFINITY-REGULATING KINASE"/>
    <property type="match status" value="1"/>
</dbReference>
<dbReference type="GO" id="GO:0035556">
    <property type="term" value="P:intracellular signal transduction"/>
    <property type="evidence" value="ECO:0007669"/>
    <property type="project" value="TreeGrafter"/>
</dbReference>
<name>A0AAV5A6M9_9AGAM</name>
<feature type="domain" description="KA1" evidence="9">
    <location>
        <begin position="1104"/>
        <end position="1154"/>
    </location>
</feature>
<feature type="region of interest" description="Disordered" evidence="7">
    <location>
        <begin position="993"/>
        <end position="1105"/>
    </location>
</feature>
<feature type="compositionally biased region" description="Low complexity" evidence="7">
    <location>
        <begin position="1069"/>
        <end position="1098"/>
    </location>
</feature>
<feature type="compositionally biased region" description="Low complexity" evidence="7">
    <location>
        <begin position="867"/>
        <end position="894"/>
    </location>
</feature>
<protein>
    <recommendedName>
        <fullName evidence="12">Non-specific serine/threonine protein kinase</fullName>
    </recommendedName>
</protein>
<dbReference type="Gene3D" id="1.10.510.10">
    <property type="entry name" value="Transferase(Phosphotransferase) domain 1"/>
    <property type="match status" value="1"/>
</dbReference>
<dbReference type="PROSITE" id="PS00108">
    <property type="entry name" value="PROTEIN_KINASE_ST"/>
    <property type="match status" value="1"/>
</dbReference>
<evidence type="ECO:0008006" key="12">
    <source>
        <dbReference type="Google" id="ProtNLM"/>
    </source>
</evidence>
<dbReference type="PANTHER" id="PTHR24346:SF110">
    <property type="entry name" value="NON-SPECIFIC SERINE_THREONINE PROTEIN KINASE"/>
    <property type="match status" value="1"/>
</dbReference>
<evidence type="ECO:0000256" key="6">
    <source>
        <dbReference type="PROSITE-ProRule" id="PRU10141"/>
    </source>
</evidence>